<dbReference type="Pfam" id="PF12679">
    <property type="entry name" value="ABC2_membrane_2"/>
    <property type="match status" value="1"/>
</dbReference>
<keyword evidence="4 6" id="KW-1133">Transmembrane helix</keyword>
<dbReference type="AlphaFoldDB" id="A0A3B1AU53"/>
<accession>A0A3B1AU53</accession>
<evidence type="ECO:0000256" key="3">
    <source>
        <dbReference type="ARBA" id="ARBA00022692"/>
    </source>
</evidence>
<evidence type="ECO:0000256" key="2">
    <source>
        <dbReference type="ARBA" id="ARBA00022475"/>
    </source>
</evidence>
<feature type="transmembrane region" description="Helical" evidence="6">
    <location>
        <begin position="173"/>
        <end position="192"/>
    </location>
</feature>
<reference evidence="7" key="1">
    <citation type="submission" date="2018-06" db="EMBL/GenBank/DDBJ databases">
        <authorList>
            <person name="Zhirakovskaya E."/>
        </authorList>
    </citation>
    <scope>NUCLEOTIDE SEQUENCE</scope>
</reference>
<feature type="transmembrane region" description="Helical" evidence="6">
    <location>
        <begin position="57"/>
        <end position="80"/>
    </location>
</feature>
<dbReference type="InterPro" id="IPR051449">
    <property type="entry name" value="ABC-2_transporter_component"/>
</dbReference>
<sequence length="250" mass="26692">MVLTIATRELRSMFLSPLAWSLLAVTQFILAWLFLVQIDIFMRLQSRLTGMENAPGLTDLVATPTLSNCAIIVLMLIPLLSMRLISEELRTGTFSLLLSAPVSITRIVLGKYLGLLGMLSIILLLTIAMPLSLLAGGSLDPGKLAAGLLGLALVLASTAAIGLFMSTLSSQPAVAAIGTYGLLLFLWLINLASGTDGEGSALFTWIATSTHFDHLLSGLVRSSDVAYFLLIIITFLSLAIKRLDAIRTSS</sequence>
<keyword evidence="2" id="KW-1003">Cell membrane</keyword>
<dbReference type="EMBL" id="UOFX01000053">
    <property type="protein sequence ID" value="VAX09519.1"/>
    <property type="molecule type" value="Genomic_DNA"/>
</dbReference>
<evidence type="ECO:0000256" key="6">
    <source>
        <dbReference type="SAM" id="Phobius"/>
    </source>
</evidence>
<evidence type="ECO:0000256" key="1">
    <source>
        <dbReference type="ARBA" id="ARBA00004651"/>
    </source>
</evidence>
<evidence type="ECO:0000256" key="5">
    <source>
        <dbReference type="ARBA" id="ARBA00023136"/>
    </source>
</evidence>
<name>A0A3B1AU53_9ZZZZ</name>
<proteinExistence type="predicted"/>
<dbReference type="GO" id="GO:0005886">
    <property type="term" value="C:plasma membrane"/>
    <property type="evidence" value="ECO:0007669"/>
    <property type="project" value="UniProtKB-SubCell"/>
</dbReference>
<feature type="transmembrane region" description="Helical" evidence="6">
    <location>
        <begin position="116"/>
        <end position="138"/>
    </location>
</feature>
<dbReference type="PANTHER" id="PTHR30294">
    <property type="entry name" value="MEMBRANE COMPONENT OF ABC TRANSPORTER YHHJ-RELATED"/>
    <property type="match status" value="1"/>
</dbReference>
<evidence type="ECO:0000256" key="4">
    <source>
        <dbReference type="ARBA" id="ARBA00022989"/>
    </source>
</evidence>
<dbReference type="PANTHER" id="PTHR30294:SF29">
    <property type="entry name" value="MULTIDRUG ABC TRANSPORTER PERMEASE YBHS-RELATED"/>
    <property type="match status" value="1"/>
</dbReference>
<gene>
    <name evidence="7" type="ORF">MNBD_GAMMA26-307</name>
</gene>
<organism evidence="7">
    <name type="scientific">hydrothermal vent metagenome</name>
    <dbReference type="NCBI Taxonomy" id="652676"/>
    <lineage>
        <taxon>unclassified sequences</taxon>
        <taxon>metagenomes</taxon>
        <taxon>ecological metagenomes</taxon>
    </lineage>
</organism>
<keyword evidence="5 6" id="KW-0472">Membrane</keyword>
<dbReference type="GO" id="GO:0140359">
    <property type="term" value="F:ABC-type transporter activity"/>
    <property type="evidence" value="ECO:0007669"/>
    <property type="project" value="InterPro"/>
</dbReference>
<keyword evidence="3 6" id="KW-0812">Transmembrane</keyword>
<feature type="transmembrane region" description="Helical" evidence="6">
    <location>
        <begin position="225"/>
        <end position="243"/>
    </location>
</feature>
<protein>
    <submittedName>
        <fullName evidence="7">Gliding motility-associated ABC transporter permease protein GldF</fullName>
    </submittedName>
</protein>
<comment type="subcellular location">
    <subcellularLocation>
        <location evidence="1">Cell membrane</location>
        <topology evidence="1">Multi-pass membrane protein</topology>
    </subcellularLocation>
</comment>
<feature type="transmembrane region" description="Helical" evidence="6">
    <location>
        <begin position="144"/>
        <end position="166"/>
    </location>
</feature>
<feature type="transmembrane region" description="Helical" evidence="6">
    <location>
        <begin position="18"/>
        <end position="36"/>
    </location>
</feature>
<evidence type="ECO:0000313" key="7">
    <source>
        <dbReference type="EMBL" id="VAX09519.1"/>
    </source>
</evidence>